<dbReference type="AlphaFoldDB" id="A0A1Q2ZYN8"/>
<feature type="compositionally biased region" description="Basic and acidic residues" evidence="1">
    <location>
        <begin position="162"/>
        <end position="174"/>
    </location>
</feature>
<dbReference type="GO" id="GO:0030479">
    <property type="term" value="C:actin cortical patch"/>
    <property type="evidence" value="ECO:0007669"/>
    <property type="project" value="TreeGrafter"/>
</dbReference>
<dbReference type="OrthoDB" id="10068368at2759"/>
<comment type="caution">
    <text evidence="2">The sequence shown here is derived from an EMBL/GenBank/DDBJ whole genome shotgun (WGS) entry which is preliminary data.</text>
</comment>
<dbReference type="SUPFAM" id="SSF48464">
    <property type="entry name" value="ENTH/VHS domain"/>
    <property type="match status" value="1"/>
</dbReference>
<dbReference type="InterPro" id="IPR008942">
    <property type="entry name" value="ENTH_VHS"/>
</dbReference>
<dbReference type="GO" id="GO:0051666">
    <property type="term" value="P:actin cortical patch localization"/>
    <property type="evidence" value="ECO:0007669"/>
    <property type="project" value="TreeGrafter"/>
</dbReference>
<protein>
    <recommendedName>
        <fullName evidence="4">VHS domain-containing protein</fullName>
    </recommendedName>
</protein>
<dbReference type="GO" id="GO:0006897">
    <property type="term" value="P:endocytosis"/>
    <property type="evidence" value="ECO:0007669"/>
    <property type="project" value="InterPro"/>
</dbReference>
<evidence type="ECO:0000313" key="2">
    <source>
        <dbReference type="EMBL" id="GAV48562.1"/>
    </source>
</evidence>
<dbReference type="CDD" id="cd14232">
    <property type="entry name" value="GAT_LSB5"/>
    <property type="match status" value="1"/>
</dbReference>
<feature type="region of interest" description="Disordered" evidence="1">
    <location>
        <begin position="297"/>
        <end position="352"/>
    </location>
</feature>
<dbReference type="EMBL" id="BDGX01000011">
    <property type="protein sequence ID" value="GAV48562.1"/>
    <property type="molecule type" value="Genomic_DNA"/>
</dbReference>
<accession>A0A1Q2ZYN8</accession>
<dbReference type="InterPro" id="IPR045007">
    <property type="entry name" value="LSB5"/>
</dbReference>
<dbReference type="PANTHER" id="PTHR47789">
    <property type="entry name" value="LAS SEVENTEEN-BINDING PROTEIN 5"/>
    <property type="match status" value="1"/>
</dbReference>
<dbReference type="CDD" id="cd16980">
    <property type="entry name" value="VHS_Lsb5"/>
    <property type="match status" value="1"/>
</dbReference>
<gene>
    <name evidence="2" type="ORF">ZYGR_0K00670</name>
</gene>
<dbReference type="Proteomes" id="UP000187013">
    <property type="component" value="Unassembled WGS sequence"/>
</dbReference>
<evidence type="ECO:0008006" key="4">
    <source>
        <dbReference type="Google" id="ProtNLM"/>
    </source>
</evidence>
<dbReference type="PANTHER" id="PTHR47789:SF1">
    <property type="entry name" value="LAS SEVENTEEN-BINDING PROTEIN 5"/>
    <property type="match status" value="1"/>
</dbReference>
<feature type="region of interest" description="Disordered" evidence="1">
    <location>
        <begin position="160"/>
        <end position="196"/>
    </location>
</feature>
<dbReference type="InterPro" id="IPR044103">
    <property type="entry name" value="GAT_LSB5"/>
</dbReference>
<name>A0A1Q2ZYN8_ZYGRO</name>
<sequence length="352" mass="39890">MGFFSDRRSTSITSTIDNVTSRDDFTIEEELINILELIKNASNHYEFANNQEEAARALRKKLKYGNRVQAWRAFEILDLCVSQGVKLGVLYNDPKLLNRVKMLTMDRGADTRGQRYSSRLVKNATYAVLSWYDYLVAQDLDKSRTFEGIYNLSVQVKKRKERERSRDSLPDTDRNTAFMDDPPADESIFASEQDPERYQTNPDELYRIPRLDLAKESPKIRMVISDGLAAATALRNTLMVLPTGKKSTADEDATTKFEEARTIRRKVLRYLQVVTEGEHLGSLIRCNEELVDALSQYDERSGSLSPSPPPSAAGGVDEYSSDEYEERRGGTSDDGVGELQDEEDPFADGHKI</sequence>
<feature type="compositionally biased region" description="Acidic residues" evidence="1">
    <location>
        <begin position="335"/>
        <end position="346"/>
    </location>
</feature>
<organism evidence="2 3">
    <name type="scientific">Zygosaccharomyces rouxii</name>
    <dbReference type="NCBI Taxonomy" id="4956"/>
    <lineage>
        <taxon>Eukaryota</taxon>
        <taxon>Fungi</taxon>
        <taxon>Dikarya</taxon>
        <taxon>Ascomycota</taxon>
        <taxon>Saccharomycotina</taxon>
        <taxon>Saccharomycetes</taxon>
        <taxon>Saccharomycetales</taxon>
        <taxon>Saccharomycetaceae</taxon>
        <taxon>Zygosaccharomyces</taxon>
    </lineage>
</organism>
<evidence type="ECO:0000313" key="3">
    <source>
        <dbReference type="Proteomes" id="UP000187013"/>
    </source>
</evidence>
<reference evidence="2 3" key="1">
    <citation type="submission" date="2016-08" db="EMBL/GenBank/DDBJ databases">
        <title>Draft genome sequence of allopolyploid Zygosaccharomyces rouxii.</title>
        <authorList>
            <person name="Watanabe J."/>
            <person name="Uehara K."/>
            <person name="Mogi Y."/>
            <person name="Tsukioka Y."/>
        </authorList>
    </citation>
    <scope>NUCLEOTIDE SEQUENCE [LARGE SCALE GENOMIC DNA]</scope>
    <source>
        <strain evidence="2 3">NBRC 110957</strain>
    </source>
</reference>
<dbReference type="SUPFAM" id="SSF89009">
    <property type="entry name" value="GAT-like domain"/>
    <property type="match status" value="1"/>
</dbReference>
<dbReference type="GO" id="GO:0007015">
    <property type="term" value="P:actin filament organization"/>
    <property type="evidence" value="ECO:0007669"/>
    <property type="project" value="InterPro"/>
</dbReference>
<proteinExistence type="predicted"/>
<dbReference type="Gene3D" id="1.25.40.90">
    <property type="match status" value="1"/>
</dbReference>
<evidence type="ECO:0000256" key="1">
    <source>
        <dbReference type="SAM" id="MobiDB-lite"/>
    </source>
</evidence>